<comment type="caution">
    <text evidence="1">The sequence shown here is derived from an EMBL/GenBank/DDBJ whole genome shotgun (WGS) entry which is preliminary data.</text>
</comment>
<evidence type="ECO:0008006" key="3">
    <source>
        <dbReference type="Google" id="ProtNLM"/>
    </source>
</evidence>
<organism evidence="1 2">
    <name type="scientific">Bacteroides intestinalis</name>
    <dbReference type="NCBI Taxonomy" id="329854"/>
    <lineage>
        <taxon>Bacteria</taxon>
        <taxon>Pseudomonadati</taxon>
        <taxon>Bacteroidota</taxon>
        <taxon>Bacteroidia</taxon>
        <taxon>Bacteroidales</taxon>
        <taxon>Bacteroidaceae</taxon>
        <taxon>Bacteroides</taxon>
    </lineage>
</organism>
<reference evidence="1 2" key="1">
    <citation type="submission" date="2018-08" db="EMBL/GenBank/DDBJ databases">
        <title>A genome reference for cultivated species of the human gut microbiota.</title>
        <authorList>
            <person name="Zou Y."/>
            <person name="Xue W."/>
            <person name="Luo G."/>
        </authorList>
    </citation>
    <scope>NUCLEOTIDE SEQUENCE [LARGE SCALE GENOMIC DNA]</scope>
    <source>
        <strain evidence="1 2">AF31-23</strain>
    </source>
</reference>
<name>A0AB37MEL9_9BACE</name>
<accession>A0AB37MEL9</accession>
<proteinExistence type="predicted"/>
<dbReference type="AlphaFoldDB" id="A0AB37MEL9"/>
<dbReference type="Proteomes" id="UP000286003">
    <property type="component" value="Unassembled WGS sequence"/>
</dbReference>
<gene>
    <name evidence="1" type="ORF">DWZ32_00285</name>
</gene>
<protein>
    <recommendedName>
        <fullName evidence="3">DUF3868 domain-containing protein</fullName>
    </recommendedName>
</protein>
<evidence type="ECO:0000313" key="1">
    <source>
        <dbReference type="EMBL" id="RHN10496.1"/>
    </source>
</evidence>
<evidence type="ECO:0000313" key="2">
    <source>
        <dbReference type="Proteomes" id="UP000286003"/>
    </source>
</evidence>
<sequence>MKHTILFLVLIFFCLFIYSQSKCIPYLLSNENKDEKIYVCNPCVDDTIKVQFKVSIIFDDTTRYSVKSVILQSVQVVDANHVFLSRFDKKRSSFNQYLWDVCNAKVTYWYKNQPYKQFYSKIPFVVDNTIFGATFYIVSN</sequence>
<dbReference type="EMBL" id="QRQM01000001">
    <property type="protein sequence ID" value="RHN10496.1"/>
    <property type="molecule type" value="Genomic_DNA"/>
</dbReference>